<dbReference type="InterPro" id="IPR029058">
    <property type="entry name" value="AB_hydrolase_fold"/>
</dbReference>
<dbReference type="CDD" id="cd17646">
    <property type="entry name" value="A_NRPS_AB3403-like"/>
    <property type="match status" value="1"/>
</dbReference>
<dbReference type="CDD" id="cd05930">
    <property type="entry name" value="A_NRPS"/>
    <property type="match status" value="3"/>
</dbReference>
<dbReference type="Pfam" id="PF00975">
    <property type="entry name" value="Thioesterase"/>
    <property type="match status" value="1"/>
</dbReference>
<dbReference type="GO" id="GO:0031177">
    <property type="term" value="F:phosphopantetheine binding"/>
    <property type="evidence" value="ECO:0007669"/>
    <property type="project" value="InterPro"/>
</dbReference>
<dbReference type="PATRIC" id="fig|1179773.3.peg.2691"/>
<name>K0JR26_SACES</name>
<keyword evidence="5" id="KW-0045">Antibiotic biosynthesis</keyword>
<dbReference type="BioCyc" id="SESP1179773:BN6_RS13050-MONOMER"/>
<dbReference type="Gene3D" id="3.40.50.12780">
    <property type="entry name" value="N-terminal domain of ligase-like"/>
    <property type="match status" value="4"/>
</dbReference>
<dbReference type="SUPFAM" id="SSF47336">
    <property type="entry name" value="ACP-like"/>
    <property type="match status" value="6"/>
</dbReference>
<dbReference type="SMART" id="SM00824">
    <property type="entry name" value="PKS_TE"/>
    <property type="match status" value="1"/>
</dbReference>
<dbReference type="Gene3D" id="3.40.50.980">
    <property type="match status" value="4"/>
</dbReference>
<dbReference type="Gene3D" id="3.30.559.30">
    <property type="entry name" value="Nonribosomal peptide synthetase, condensation domain"/>
    <property type="match status" value="8"/>
</dbReference>
<dbReference type="InterPro" id="IPR006162">
    <property type="entry name" value="Ppantetheine_attach_site"/>
</dbReference>
<dbReference type="InterPro" id="IPR000873">
    <property type="entry name" value="AMP-dep_synth/lig_dom"/>
</dbReference>
<dbReference type="Gene3D" id="3.30.559.10">
    <property type="entry name" value="Chloramphenicol acetyltransferase-like domain"/>
    <property type="match status" value="8"/>
</dbReference>
<feature type="region of interest" description="Disordered" evidence="6">
    <location>
        <begin position="181"/>
        <end position="200"/>
    </location>
</feature>
<dbReference type="OrthoDB" id="2472181at2"/>
<dbReference type="Gene3D" id="1.10.1200.10">
    <property type="entry name" value="ACP-like"/>
    <property type="match status" value="5"/>
</dbReference>
<organism evidence="8 9">
    <name type="scientific">Saccharothrix espanaensis (strain ATCC 51144 / DSM 44229 / JCM 9112 / NBRC 15066 / NRRL 15764)</name>
    <dbReference type="NCBI Taxonomy" id="1179773"/>
    <lineage>
        <taxon>Bacteria</taxon>
        <taxon>Bacillati</taxon>
        <taxon>Actinomycetota</taxon>
        <taxon>Actinomycetes</taxon>
        <taxon>Pseudonocardiales</taxon>
        <taxon>Pseudonocardiaceae</taxon>
        <taxon>Saccharothrix</taxon>
    </lineage>
</organism>
<dbReference type="CDD" id="cd19540">
    <property type="entry name" value="LCL_NRPS-like"/>
    <property type="match status" value="2"/>
</dbReference>
<dbReference type="PANTHER" id="PTHR45527">
    <property type="entry name" value="NONRIBOSOMAL PEPTIDE SYNTHETASE"/>
    <property type="match status" value="1"/>
</dbReference>
<feature type="domain" description="Carrier" evidence="7">
    <location>
        <begin position="199"/>
        <end position="274"/>
    </location>
</feature>
<dbReference type="GO" id="GO:0072330">
    <property type="term" value="P:monocarboxylic acid biosynthetic process"/>
    <property type="evidence" value="ECO:0007669"/>
    <property type="project" value="UniProtKB-ARBA"/>
</dbReference>
<keyword evidence="9" id="KW-1185">Reference proteome</keyword>
<dbReference type="NCBIfam" id="NF003417">
    <property type="entry name" value="PRK04813.1"/>
    <property type="match status" value="7"/>
</dbReference>
<feature type="domain" description="Carrier" evidence="7">
    <location>
        <begin position="4975"/>
        <end position="5049"/>
    </location>
</feature>
<keyword evidence="3" id="KW-0597">Phosphoprotein</keyword>
<dbReference type="GO" id="GO:0009239">
    <property type="term" value="P:enterobactin biosynthetic process"/>
    <property type="evidence" value="ECO:0007669"/>
    <property type="project" value="TreeGrafter"/>
</dbReference>
<feature type="domain" description="Carrier" evidence="7">
    <location>
        <begin position="2212"/>
        <end position="2286"/>
    </location>
</feature>
<evidence type="ECO:0000256" key="1">
    <source>
        <dbReference type="ARBA" id="ARBA00001957"/>
    </source>
</evidence>
<dbReference type="Pfam" id="PF00550">
    <property type="entry name" value="PP-binding"/>
    <property type="match status" value="6"/>
</dbReference>
<dbReference type="FunFam" id="1.10.1200.10:FF:000016">
    <property type="entry name" value="Non-ribosomal peptide synthase"/>
    <property type="match status" value="2"/>
</dbReference>
<dbReference type="Gene3D" id="2.30.38.10">
    <property type="entry name" value="Luciferase, Domain 3"/>
    <property type="match status" value="2"/>
</dbReference>
<accession>K0JR26</accession>
<dbReference type="HOGENOM" id="CLU_222990_0_0_11"/>
<dbReference type="GO" id="GO:0047527">
    <property type="term" value="F:2,3-dihydroxybenzoate-serine ligase activity"/>
    <property type="evidence" value="ECO:0007669"/>
    <property type="project" value="TreeGrafter"/>
</dbReference>
<dbReference type="STRING" id="1179773.BN6_26930"/>
<dbReference type="FunFam" id="3.40.50.980:FF:000001">
    <property type="entry name" value="Non-ribosomal peptide synthetase"/>
    <property type="match status" value="1"/>
</dbReference>
<dbReference type="PROSITE" id="PS00012">
    <property type="entry name" value="PHOSPHOPANTETHEINE"/>
    <property type="match status" value="4"/>
</dbReference>
<dbReference type="InterPro" id="IPR020845">
    <property type="entry name" value="AMP-binding_CS"/>
</dbReference>
<dbReference type="InterPro" id="IPR010071">
    <property type="entry name" value="AA_adenyl_dom"/>
</dbReference>
<evidence type="ECO:0000259" key="7">
    <source>
        <dbReference type="PROSITE" id="PS50075"/>
    </source>
</evidence>
<dbReference type="PROSITE" id="PS50075">
    <property type="entry name" value="CARRIER"/>
    <property type="match status" value="6"/>
</dbReference>
<dbReference type="EMBL" id="HE804045">
    <property type="protein sequence ID" value="CCH30005.1"/>
    <property type="molecule type" value="Genomic_DNA"/>
</dbReference>
<dbReference type="Pfam" id="PF13193">
    <property type="entry name" value="AMP-binding_C"/>
    <property type="match status" value="4"/>
</dbReference>
<evidence type="ECO:0000313" key="8">
    <source>
        <dbReference type="EMBL" id="CCH30005.1"/>
    </source>
</evidence>
<dbReference type="InterPro" id="IPR010060">
    <property type="entry name" value="NRPS_synth"/>
</dbReference>
<dbReference type="InterPro" id="IPR025110">
    <property type="entry name" value="AMP-bd_C"/>
</dbReference>
<feature type="domain" description="Carrier" evidence="7">
    <location>
        <begin position="6390"/>
        <end position="6465"/>
    </location>
</feature>
<protein>
    <submittedName>
        <fullName evidence="8">Non-ribosomal peptide synthetase</fullName>
    </submittedName>
</protein>
<reference evidence="8 9" key="1">
    <citation type="journal article" date="2012" name="BMC Genomics">
        <title>Complete genome sequence of Saccharothrix espanaensis DSM 44229T and comparison to the other completely sequenced Pseudonocardiaceae.</title>
        <authorList>
            <person name="Strobel T."/>
            <person name="Al-Dilaimi A."/>
            <person name="Blom J."/>
            <person name="Gessner A."/>
            <person name="Kalinowski J."/>
            <person name="Luzhetska M."/>
            <person name="Puhler A."/>
            <person name="Szczepanowski R."/>
            <person name="Bechthold A."/>
            <person name="Ruckert C."/>
        </authorList>
    </citation>
    <scope>NUCLEOTIDE SEQUENCE [LARGE SCALE GENOMIC DNA]</scope>
    <source>
        <strain evidence="9">ATCC 51144 / DSM 44229 / JCM 9112 / NBRC 15066 / NRRL 15764</strain>
    </source>
</reference>
<dbReference type="PROSITE" id="PS00455">
    <property type="entry name" value="AMP_BINDING"/>
    <property type="match status" value="4"/>
</dbReference>
<dbReference type="SMART" id="SM00823">
    <property type="entry name" value="PKS_PP"/>
    <property type="match status" value="6"/>
</dbReference>
<dbReference type="InterPro" id="IPR001031">
    <property type="entry name" value="Thioesterase"/>
</dbReference>
<dbReference type="NCBIfam" id="TIGR01733">
    <property type="entry name" value="AA-adenyl-dom"/>
    <property type="match status" value="5"/>
</dbReference>
<dbReference type="Proteomes" id="UP000006281">
    <property type="component" value="Chromosome"/>
</dbReference>
<dbReference type="eggNOG" id="COG1020">
    <property type="taxonomic scope" value="Bacteria"/>
</dbReference>
<dbReference type="SUPFAM" id="SSF53474">
    <property type="entry name" value="alpha/beta-Hydrolases"/>
    <property type="match status" value="1"/>
</dbReference>
<evidence type="ECO:0000256" key="5">
    <source>
        <dbReference type="ARBA" id="ARBA00023194"/>
    </source>
</evidence>
<dbReference type="InterPro" id="IPR023213">
    <property type="entry name" value="CAT-like_dom_sf"/>
</dbReference>
<feature type="domain" description="Carrier" evidence="7">
    <location>
        <begin position="3587"/>
        <end position="3660"/>
    </location>
</feature>
<dbReference type="NCBIfam" id="TIGR01720">
    <property type="entry name" value="NRPS-para261"/>
    <property type="match status" value="2"/>
</dbReference>
<dbReference type="InterPro" id="IPR020802">
    <property type="entry name" value="TesA-like"/>
</dbReference>
<dbReference type="CDD" id="cd19543">
    <property type="entry name" value="DCL_NRPS"/>
    <property type="match status" value="3"/>
</dbReference>
<dbReference type="InterPro" id="IPR009081">
    <property type="entry name" value="PP-bd_ACP"/>
</dbReference>
<dbReference type="InterPro" id="IPR045851">
    <property type="entry name" value="AMP-bd_C_sf"/>
</dbReference>
<evidence type="ECO:0000256" key="3">
    <source>
        <dbReference type="ARBA" id="ARBA00022553"/>
    </source>
</evidence>
<evidence type="ECO:0000313" key="9">
    <source>
        <dbReference type="Proteomes" id="UP000006281"/>
    </source>
</evidence>
<dbReference type="FunFam" id="2.30.38.10:FF:000001">
    <property type="entry name" value="Non-ribosomal peptide synthetase PvdI"/>
    <property type="match status" value="2"/>
</dbReference>
<comment type="cofactor">
    <cofactor evidence="1">
        <name>pantetheine 4'-phosphate</name>
        <dbReference type="ChEBI" id="CHEBI:47942"/>
    </cofactor>
</comment>
<dbReference type="SUPFAM" id="SSF56801">
    <property type="entry name" value="Acetyl-CoA synthetase-like"/>
    <property type="match status" value="6"/>
</dbReference>
<dbReference type="GO" id="GO:0008610">
    <property type="term" value="P:lipid biosynthetic process"/>
    <property type="evidence" value="ECO:0007669"/>
    <property type="project" value="UniProtKB-ARBA"/>
</dbReference>
<dbReference type="FunFam" id="3.40.50.12780:FF:000012">
    <property type="entry name" value="Non-ribosomal peptide synthetase"/>
    <property type="match status" value="2"/>
</dbReference>
<dbReference type="KEGG" id="sesp:BN6_26930"/>
<dbReference type="Gene3D" id="3.30.300.30">
    <property type="match status" value="6"/>
</dbReference>
<evidence type="ECO:0000256" key="4">
    <source>
        <dbReference type="ARBA" id="ARBA00022737"/>
    </source>
</evidence>
<dbReference type="InterPro" id="IPR036736">
    <property type="entry name" value="ACP-like_sf"/>
</dbReference>
<dbReference type="InterPro" id="IPR020806">
    <property type="entry name" value="PKS_PP-bd"/>
</dbReference>
<gene>
    <name evidence="8" type="primary">nrps2-2</name>
    <name evidence="8" type="ordered locus">BN6_26930</name>
</gene>
<feature type="domain" description="Carrier" evidence="7">
    <location>
        <begin position="1226"/>
        <end position="1300"/>
    </location>
</feature>
<proteinExistence type="predicted"/>
<dbReference type="Pfam" id="PF00501">
    <property type="entry name" value="AMP-binding"/>
    <property type="match status" value="6"/>
</dbReference>
<dbReference type="PANTHER" id="PTHR45527:SF1">
    <property type="entry name" value="FATTY ACID SYNTHASE"/>
    <property type="match status" value="1"/>
</dbReference>
<dbReference type="SUPFAM" id="SSF52777">
    <property type="entry name" value="CoA-dependent acyltransferases"/>
    <property type="match status" value="16"/>
</dbReference>
<dbReference type="NCBIfam" id="NF004282">
    <property type="entry name" value="PRK05691.1"/>
    <property type="match status" value="10"/>
</dbReference>
<dbReference type="GO" id="GO:0009366">
    <property type="term" value="C:enterobactin synthetase complex"/>
    <property type="evidence" value="ECO:0007669"/>
    <property type="project" value="TreeGrafter"/>
</dbReference>
<dbReference type="InterPro" id="IPR042099">
    <property type="entry name" value="ANL_N_sf"/>
</dbReference>
<keyword evidence="4" id="KW-0677">Repeat</keyword>
<dbReference type="FunFam" id="3.30.300.30:FF:000010">
    <property type="entry name" value="Enterobactin synthetase component F"/>
    <property type="match status" value="2"/>
</dbReference>
<dbReference type="GO" id="GO:0043041">
    <property type="term" value="P:amino acid activation for nonribosomal peptide biosynthetic process"/>
    <property type="evidence" value="ECO:0007669"/>
    <property type="project" value="TreeGrafter"/>
</dbReference>
<dbReference type="RefSeq" id="WP_015100117.1">
    <property type="nucleotide sequence ID" value="NC_019673.1"/>
</dbReference>
<keyword evidence="2" id="KW-0596">Phosphopantetheine</keyword>
<dbReference type="FunFam" id="3.40.50.980:FF:000002">
    <property type="entry name" value="Enterobactin synthetase component F"/>
    <property type="match status" value="1"/>
</dbReference>
<sequence length="6716" mass="720269">MPDSAPPPSAVSIGRPLANTGAYVLDGGLHPVAEGLVGELYLTGDGLARGYLGNPGLTAARFVADPYGPAGSRMYRTGDLVRERPDGEFEYVGRADEQVKIRGFRVEPREVTAALTALPGVDGAAVLPLPDVGGTLRLVGYVVPASLDPAGVRAALSRALPDYLVPSAIVPVDRIPLTSNGKVDRRSLPTPTAETAGRAPTSPLEARLCELFAGVLGLPEFGADDDFFALGGHSLLATRLIGAIRAELGQDLSLRALFAQPSPAAVAAALTELGRPALTRRTLPDRLPLSFAQQRLWFLHRLDPADITYNLPLVVRLTGPLDVRALRAALADVSARHESLRTVFPEGPDGAPHAQVLDAGPELAVMTAGDPETLVRQEIRRTFDLTAEPPVRCTVIRGTGERHVLILLLHHIAADEWSMGPLVGDLAAAYRARLDGDEPTWTELPVRYADYALWQRDLLAAGSQLDHWRTALAGAPDVLELPTDRPRPAVAGPAGDTVPFTINPRTAHAVRTLAARTGASVFMVLHACLTALLRRLGAGTDITIGTPVAGRGDRALDQLVGFFVNTLALRVDTADVTTFEELLAAVRRVDLAAFDHSDVPFEQVVEELNPPRSPAHSPLFQVMLVHRAGLAERLDLPGLKSTVDVTGVGTAKFDLTFGVVDTGSAMTGSVEYRSDLFDSTTARALGERFARLLDAVAADPGTPIEDVDLLSARERAEVLDRWNATGQPVPPATLPHLLRRQVAWTPDAVALIGDEQLTYAEFDRRVEELAQVLASLGAQRDRIVAVALPRSLDLVVALHAVQRAGAAYLPLDVDHPADRIAGVLADAEPVLVLADRDFPGFPVVRLDSPLPEVDPRPLPAVSPDDAAYVIFTSGSTGRPKGVVVSHRGIVNRLLWMQDRYRLAPDERVLQKTPATFDVSVWEFFWPLLVGATLVVAKPDGHRDPAYLASVIREHRVSTVHFVPSMLRAFLDAADHAGHTAAACSSLARVICSGEALPGDLARRCRELLHVELHNLYGPTEASVDVTSWQVSNADGASVPIGRPVWNTGVRVLDPLLRPVPPNVAGELYLTGVQLARGYLNRPGLTAERFVADPYGPAGSRMYRTGDLARWTADGVVEFLGRVDHQVKLRGFRIELGEVEAALAAAPGVRAAAVLLRAGAGGEPALVGYLAGTPDLVEVRRSASAVLPDYMLPSAFVVLDELPLSANGKLDRKALPAPVIESVGSRAPATARELALCRAFEDVLGVPVGADDDFFALGGHSLLATRLVGRVRAQLGVDLPLRSLFAAPSPAALALLLDDNGPARPPLVVAERPEELPLSAPQRRLWFLGRMDGPNAGYNLPLLLRLTGPLDVPALEAALADVVDRHETLRTVFPEVDGRPRQVVRDDRPVLHRVAELDPGYVFDLAAEPPLRASLAVDGPDEHRLLLLLHHVAGDEASLEPLAGDLSTAYAARLRGDAPTWQPLPVQYADYTLWHNELLTQLEETQVGHWTSALAGLPTRLTLPTDRPHPAVAGFSGALHGFQVDGELHDAVRDLARSTGTSVFMVVQAAVAALLSRLGAGEDIPLGAPVEGRPDPALDRLVGFFVNTLVLRVDLAGDPSFRTLLDRVRQTDLAAFDHADLPFDRVVEAVNPERSAAHHPLFQVMVSHQIGERRPPELAGLTAEIVQAAQETSKFDLTFSVHEVPGVSGMAGFVEYRTDLFDQSTVDSMAARLVSLLRQACAEPDRVVGDLDVLLPGEQVAVPESLAAPLLPDVLAELPGSQIAVTDDHTSLTYGELRDRVYGLAHWLRDQGAGPERVVAITVPRGVDSVVALLGVLTAGAVALNLDRDYPQARLDAMIADADPVVVLDEVPYVVGTAPQWDIAPESAAYLLYTSGSTGKPKGVVVTHAGIATLLAAHRRDLVPTGGGLPGVRLTVAHTASFSFDASWDPVLWMLAGHLLDVVPGEVYRDPAAMLARVAAKRTDYLDFTPSYLRELVNEGLFANAHVPQVIAVGGEAVPDSLWEELVRSGVRVLNLYGPTECTVDTYWWDEHGGRPVAGSAALVLDARLRPVPVGVVGELYLAGASLARGYLGRPGATAERFVANPFGPPGSRLYRTGDLARWTPHCLAVLGRADDQVKVRGFRIEPGEIESVLAAHPAVDQAAVVLRDGRLIGYVTPSEVDGGALRAHVGGVLPDYMVPAAVVALETFPRTANDKLDVAALPAPTFTRGSSEPADDTERLLCALVAEVLRLDAVSPTDGFFDLGGDSIVSIQLVSRSRAAGLGLTARDVFTHKTVRGLAAVATPLAEPDAHDTAADALGEVPATPMTAWLGELDAPVSGYHQALLVRVPGEETRLRQAVQSLLVRHDLLRARLVRGERWSLHVPEAAPEVFRRAVGDVAAESAAARDRLDPDAGVMVQAVWFEDLGRLLLTVHHLVVDAVSWRILLSDLADAYQGVELPRTGVAFRTWAREQADYTADLPAWQAVLDGAELPLGRPLDPAVDTEATVCRLTVTAPEPKNADDALLTALALAFRRVRGVASLVVDREAHGREGDLDVSRTVGWFTAVHPLRLTPGDGTATEALKAVREQVRALPPVAGFGVLRHLGGVGFPQPKVGFNYLGRLPAPQDADFAVAAENSLLVNGIDPRMPAVHAIEIDAASHDGEVTATWAWPAGVLEEAEVRALADAWVRALAEIPAEVRTPSDFPLVTLSQSEVDGLPAGVVEVWPLTALQQGMVFQAEFDQDGPDVYLTQLALDLRGPLDADALHRAAQGLIDRHATLRTAFPDTRHALVHGQVDVRWRFLDVQDQDTEAAVRRITEQDAALRFDLGTPPLIRFTLVRTGTDEHRLLISNHHVLLDGWSTPLLLDDLFALYQGIEPRPVTGPHEYLRWLNSRDAADTAEVWRKALSGARPTLVGGPSANRAPALPETLRTRLDATLGTALADRAKASGVTLNTLVQTAWSLVLGGLTGSSDVVFGTTVSGRPPQVPGIENVVGLFINTVPVRVRLNPAESLAALLTRVQEEQTALLDHQHVSLSDLQRDHGELFDTLAVFENYPFDAAKAAEPVPGLKVSAVAGRDATPFPLGLTVTPGETLRVDIEHRPDVLDAEPVLDALSAVLAAIAGQPDLLVGRLPIVRPAPTPLGVPTNGPTIPEALARQVTLTPDAVALTDEAGSRTFAELARDVDRVASWLAEQGVEREHVVGLALARGADAVVALLAVLRAGATALPLDPEYPAERLALMTDDADPVLVLRDLPDTVGTRDLPWPSPGDAAYVIYTSGSTGRPKGVVVPHRALANLLAGHRRDLFGDERRRVSHTASLSFDAAWDPILWMVAGHELHVVGEDVYRDPDAFIDLVRRERIDVVDFTPTFLAQLVDRGLLTGAHRPAVVCVGGEAVPEQLWDRLSGVRAVDLYGPTEYTVDAYLRHRDGESPVAGTTTRVLDAALRPVAPGVAGELYLAGPGLARGYLGNPGLTAQRFVADPHGAPGTLMYRTGDLAMLSANGELRFLGRADDQVKVRGYRIELGEVEAALAALDGVTAAAAVVRERRLVGYVVGTPADGLRDLLAASLPAHLVPAAIVALEELPSTPNGKLDRAALPSPTATDRTVVGPRTEAERVVCQAFADLLGVAVGVDDGFFELGGDSIVSIQLVSRIRAAGYAVTARQVFTERTPARIAAVLVPFVADTAEPAEAAHGELPAPPITRWLADLVGDEPGRMSAYSQEVLVRLPAALTDEELAAGLRALVARHPVLGARLVLGDPWRLDVPASSEVRLRIGNADVATELRAAQDELDPVGGVMFRAVRLGERLLLVAHHLVVDAVSWRIILGDLEAACAGRALDPVPVSYRTWARSLADRDPHADYWNALARTEPVLGSRGLTEEDTAATTRRLAVTVPAESLLTTVPAAVRGTVQDVLLTALARVVPGWRRDHGYGESDEVLVDIEGHGRDGELDLSRAVGWFTCLHPVLLDGRDDVVTALKRVKEQLRAAPDHGLGFGLLGTVDGGQICFNYLGRAIGTPGGSPETRPWAPEPDLLRGGADRLPAAYPLEVNVDAAGDALSAVWSWQDGVLTEVEVEDLARRWTAALAELAEVREAGRTPSDFPLAALTQSEVDGLPPGVADVWPLTPLQQGMAFHALLDDEGPDLYLTQLTVDLHGDLDVPALRAAVDALVARHDNLRVGVRGGFAYVPETVEVPWIELHGVDPDKFLQEDQRVRFDLDSPPLLRCALLHLGDDRFRFVLSSHHLLLDGWSTPLLIQELFAHYGGERPAAVPPFRRYLEWLGERSGSSLDVWRDALAGVEPTLVSPDASRDAVDPEEIAVELTEDLTRRLTLLAQELGVTVNTVVQVAWSILLGHLTGRDDVVFGATVSGRPAEIPDVDAMIGLFINTVPVRVRQDRDETFRDLVTRVQREQAVLGEHHHVALADLQRGVGQLFDTLVVFENYPFDPETAAHRVGGVTIAGVGGRDTTHYPLALSVLPGVRLRLLLEYRPDLRDAAEVGRIGDRLAALLANVITDPDARPSRTKALLPGEVDRLTAPAQPVELVTDVLRAQADATPDAVAVVADRTLTFAELDAESDRLAAWLVANGAVPERFVALALPRTADAVVAIFGVLKSGAAVLPIDPDYPAERIAHVLADAKPVLRLDELPELPEPGTAVAIRADSAAYAIYTSGSTGTPKGVVVPHSALANLFASHQATLFGDRRLKVTHTASFSFDAAWDPILWMLAGNELHLLDADTYRDPDLVLDLVRERGLDHLDFTPTYLAQLAERGLFDSPPAVLCVGGEAVPESLWHKLTAAETEVYDCYGPTEYTVDAYVRHTDRTVTPVAGTSLYVLDAALRPVPPGVVGELYLAGPGLARGYLGQPALTAARFVADPLGSRGSRAYRTGDLARWTDVGVELLGRADDQVKVRGYRIEPGEVAAVLTAHAKVRNAVVVVRENRLVGYAEGDATAADLREHATRVLPEHMVPFVVVLDELPLLPNGKVDRAALPAPELRSGAYRAPTTAAEEVLCGLFADLLGGQRIGVDEGFFDLGGDSIVSIQLVSRARAAGVVITPRQVFDLRTPAALAAVATTATTAERPEEAWGEVPPTPIVRWLLDLPAGAKGFSQAVLLRTPELTETRLRAALDTLVGTHDMLRARLVGQALTVEPTGSADLRWLDGEVDWAAEAARAQRELDPERTMVRAVGARGRLLLVIHHLVVDEVSWRILIPDLAAACRGESLPATGTSFRRWARTLTALDLSAEIPHWHRVLAADEPLLGARPLDPARDTTATMAHLRITAGAPPAEVAKACHARIDDVLLTALALAVREDGGPVLVDLEGHGRADIAPDVDTSRTVGWFTSIHPVRLEPGSRTPLKTVKEQLRATPSTIGFGLLRDRLPERPGPQIAFNYLGRATAAPDGEWTPAPENTGLAGGADADMPATHAVEVNVEDVAGELVATWSWPSGVLTGTEVRALAERWAHHVAELARSTESGHTPSDFPLVALTQRDVDALAHDVEDIWPATPLQEGLYFHALLDDDGPDVYTVQLALDLTGPLDAERLRQAAAGLLRDNPNLRAGFHTAPSGRVVAVVPRQVDGWWRVTDSPDAAEEDKARFDLTAPPLLRITVQRTEGGHRLLITNHHLLLDGWSTPLFVQELFRRYAGEPPVRRTPYREYLRWLTAQDHGAALDAWRKALSDVDGPTLVAPPGDREPMRPDQVQVELSAELTGRLESWARGTGVTSNTVVQVVWALVLGGLTGRTDVVFGTTVSGRPPQVPGVEDMVGLFINTVPVRVRLDPHETVAALAARVQREQADLLDHQHIGLAEIGELFDTLAVYENYPYDPEAAAESFDGVRVTGAVDQDATHYPLSLSVLPGANLVLQLGYRPDVFGSAEMRALGARLRSVVEQVVVRPDARVGTLELITAAERRQVVEAFNDTEIDDPIRTVPEMFTEHARRNPDAIAVVCEDVRLTYRELDERSAKLANVLAARGARPEATVALALPRTAEMVVAVLGVLRSGAAYLPVDPSYPPARIAHLLQDSAPIAVLSTVDTNPTGDGLLLDDPAFRELWDAAPAVEPEHGLRPEHPAYVIYTSGSTGLPKGVVVTHEGVPALVATATRSLGVTAESRVLLFASISFDLAFFELAMAVLAGGTAVVVPTHRRVASHELTEYIAEHRVTHMALPPAVLGALPEECTLPQGATLLCGTEAVTPELVHRWGGVVRFNDAYGPTEATVNSTLWAHYESWDARKVPIGVPDPGTRAYVLDAALRPVPVGVPGELYLGGAGLARGYHGKPGLTALRFVADPFGPAGSRLYRTGDLVSWRETGDLDFHGRTDDQVQLRGFRVEPGEVENVLAALEGVRQAAVVLREDRPGIKQLVGYATTDREPEDLRAELASVLPEHLVPAAVVVLDSFPLTPNAKLDRKALPAPEFAGHSGARPRTPVERLLCGAYAEVLGLPEIGLHDDFFALGGHSLLVVRLQAVLGTALGRTVGIPDLIANPTPAALAANLGDGSSGTRPLLPLRARGGGAPLFCLPPAAGLGWSFAGLARFLPDRPLYALQARTLSTPGMRPPTVEEMAEDYLALIREVQPHGPYHLLGFSLGGLVAHRMASLLRDRGDRVALLAMLDAYPPGGPERTEVNDAHRFLLAMAGLELSDVDDRDRVVDEVLARGALGLDRDALLAVVDNLLASAEQVAGAKPDVFDGDLLLFTAAREEPEAAFTPQRWQRHVTGRVRVVEVDALHDEMTDPDALAVIGPVLDQEFPS</sequence>
<evidence type="ECO:0000256" key="2">
    <source>
        <dbReference type="ARBA" id="ARBA00022450"/>
    </source>
</evidence>
<dbReference type="Gene3D" id="3.40.50.1820">
    <property type="entry name" value="alpha/beta hydrolase"/>
    <property type="match status" value="1"/>
</dbReference>
<evidence type="ECO:0000256" key="6">
    <source>
        <dbReference type="SAM" id="MobiDB-lite"/>
    </source>
</evidence>
<dbReference type="Pfam" id="PF00668">
    <property type="entry name" value="Condensation"/>
    <property type="match status" value="8"/>
</dbReference>
<dbReference type="InterPro" id="IPR001242">
    <property type="entry name" value="Condensation_dom"/>
</dbReference>
<dbReference type="GO" id="GO:0005829">
    <property type="term" value="C:cytosol"/>
    <property type="evidence" value="ECO:0007669"/>
    <property type="project" value="TreeGrafter"/>
</dbReference>